<evidence type="ECO:0000313" key="2">
    <source>
        <dbReference type="EMBL" id="SMO84857.1"/>
    </source>
</evidence>
<feature type="transmembrane region" description="Helical" evidence="1">
    <location>
        <begin position="196"/>
        <end position="214"/>
    </location>
</feature>
<evidence type="ECO:0000313" key="3">
    <source>
        <dbReference type="Proteomes" id="UP000319267"/>
    </source>
</evidence>
<reference evidence="2 3" key="1">
    <citation type="submission" date="2017-05" db="EMBL/GenBank/DDBJ databases">
        <authorList>
            <person name="Varghese N."/>
            <person name="Submissions S."/>
        </authorList>
    </citation>
    <scope>NUCLEOTIDE SEQUENCE [LARGE SCALE GENOMIC DNA]</scope>
    <source>
        <strain evidence="2 3">DSM 29982</strain>
    </source>
</reference>
<organism evidence="2 3">
    <name type="scientific">Flavobacterium nitrogenifigens</name>
    <dbReference type="NCBI Taxonomy" id="1617283"/>
    <lineage>
        <taxon>Bacteria</taxon>
        <taxon>Pseudomonadati</taxon>
        <taxon>Bacteroidota</taxon>
        <taxon>Flavobacteriia</taxon>
        <taxon>Flavobacteriales</taxon>
        <taxon>Flavobacteriaceae</taxon>
        <taxon>Flavobacterium</taxon>
    </lineage>
</organism>
<feature type="transmembrane region" description="Helical" evidence="1">
    <location>
        <begin position="314"/>
        <end position="339"/>
    </location>
</feature>
<feature type="transmembrane region" description="Helical" evidence="1">
    <location>
        <begin position="74"/>
        <end position="97"/>
    </location>
</feature>
<evidence type="ECO:0008006" key="4">
    <source>
        <dbReference type="Google" id="ProtNLM"/>
    </source>
</evidence>
<feature type="transmembrane region" description="Helical" evidence="1">
    <location>
        <begin position="104"/>
        <end position="120"/>
    </location>
</feature>
<evidence type="ECO:0000256" key="1">
    <source>
        <dbReference type="SAM" id="Phobius"/>
    </source>
</evidence>
<proteinExistence type="predicted"/>
<dbReference type="AlphaFoldDB" id="A0A521ELR2"/>
<dbReference type="EMBL" id="FXTQ01000004">
    <property type="protein sequence ID" value="SMO84857.1"/>
    <property type="molecule type" value="Genomic_DNA"/>
</dbReference>
<keyword evidence="1" id="KW-0812">Transmembrane</keyword>
<accession>A0A521ELR2</accession>
<keyword evidence="1" id="KW-1133">Transmembrane helix</keyword>
<protein>
    <recommendedName>
        <fullName evidence="4">Dolichyl-phosphate-mannose-protein mannosyltransferase</fullName>
    </recommendedName>
</protein>
<feature type="transmembrane region" description="Helical" evidence="1">
    <location>
        <begin position="260"/>
        <end position="278"/>
    </location>
</feature>
<sequence length="470" mass="55140">MKKVCLFLLISGIILRFVIQFVFPVFNGDEISLGNNIKNSGFVELLYPLDSFQSAPPLYLWIQRFIVQTFPFSFWINIKILSFIFSISGLVLFYVFIKRNKFNPIFLLLFIVLIFNPFIVNNSLTVKQYTIDLTGSICLLVCFQSEKFKKYNWVFFLIWSLMSNIGLFACCGYLIYNLFKSNSFNNFSLFLKFIKNNILTILVPIPYVVYFLWFMKQKGAAELKSYMVQYWSDTFIPLNSSIFKYLVFTIHGLWTSIFNAFEIWGVFMMLLIVPFFIFYRKQSLFKEEILLLFCVVLVHLILNVFQMYPFSDRLYLYIAPFFILILGSSLNTLSGFAIIKKHFQKINIVISISTLFLYVLYIPSNDNNVCLLYKKLNNLEANQVYVTGKSLETINSFDKFTDNKFTTNKKILLLDTELDKSSYIVSRVSKKLKLNSTSPPESEIQNLIKSNRIKRIDQVNGYDIYEIKNR</sequence>
<feature type="transmembrane region" description="Helical" evidence="1">
    <location>
        <begin position="155"/>
        <end position="176"/>
    </location>
</feature>
<feature type="transmembrane region" description="Helical" evidence="1">
    <location>
        <begin position="346"/>
        <end position="364"/>
    </location>
</feature>
<gene>
    <name evidence="2" type="ORF">SAMN06265220_104425</name>
</gene>
<name>A0A521ELR2_9FLAO</name>
<keyword evidence="1" id="KW-0472">Membrane</keyword>
<keyword evidence="3" id="KW-1185">Reference proteome</keyword>
<feature type="transmembrane region" description="Helical" evidence="1">
    <location>
        <begin position="290"/>
        <end position="308"/>
    </location>
</feature>
<dbReference type="Proteomes" id="UP000319267">
    <property type="component" value="Unassembled WGS sequence"/>
</dbReference>